<dbReference type="KEGG" id="fbm:MQE35_13440"/>
<proteinExistence type="predicted"/>
<dbReference type="AlphaFoldDB" id="A0A9E7CTS8"/>
<organism evidence="1 2">
    <name type="scientific">Abyssalbus ytuae</name>
    <dbReference type="NCBI Taxonomy" id="2926907"/>
    <lineage>
        <taxon>Bacteria</taxon>
        <taxon>Pseudomonadati</taxon>
        <taxon>Bacteroidota</taxon>
        <taxon>Flavobacteriia</taxon>
        <taxon>Flavobacteriales</taxon>
        <taxon>Flavobacteriaceae</taxon>
        <taxon>Abyssalbus</taxon>
    </lineage>
</organism>
<accession>A0A9E7CTS8</accession>
<keyword evidence="2" id="KW-1185">Reference proteome</keyword>
<dbReference type="Proteomes" id="UP000831290">
    <property type="component" value="Chromosome"/>
</dbReference>
<dbReference type="EMBL" id="CP094358">
    <property type="protein sequence ID" value="UOB16737.1"/>
    <property type="molecule type" value="Genomic_DNA"/>
</dbReference>
<dbReference type="RefSeq" id="WP_255841974.1">
    <property type="nucleotide sequence ID" value="NZ_CP094358.1"/>
</dbReference>
<name>A0A9E7CTS8_9FLAO</name>
<protein>
    <submittedName>
        <fullName evidence="1">Uncharacterized protein</fullName>
    </submittedName>
</protein>
<sequence>MNKTFVIPLSIKKEAETALSYYPQLKGTKIIFKFKKNIKKSTMQARPAFSSFFRKRKQRKYLILISEKFKISGREFLTKDVPENVLIGWLGHELGHITDYKNRSKWNLLVFGLKYLFSHNHIKEAERAADYYAVINGMEKYIIETKNFILNHADIPEVYKWRIKKFYLSPEEIMDMVKERDKDK</sequence>
<reference evidence="1" key="1">
    <citation type="submission" date="2022-03" db="EMBL/GenBank/DDBJ databases">
        <title>Description of Abyssus ytuae gen. nov., sp. nov., a novel member of the family Flavobacteriaceae isolated from the sediment of Mariana Trench.</title>
        <authorList>
            <person name="Zhang J."/>
            <person name="Xu X."/>
        </authorList>
    </citation>
    <scope>NUCLEOTIDE SEQUENCE</scope>
    <source>
        <strain evidence="1">MT3330</strain>
    </source>
</reference>
<evidence type="ECO:0000313" key="2">
    <source>
        <dbReference type="Proteomes" id="UP000831290"/>
    </source>
</evidence>
<evidence type="ECO:0000313" key="1">
    <source>
        <dbReference type="EMBL" id="UOB16737.1"/>
    </source>
</evidence>
<gene>
    <name evidence="1" type="ORF">MQE35_13440</name>
</gene>